<comment type="caution">
    <text evidence="1">The sequence shown here is derived from an EMBL/GenBank/DDBJ whole genome shotgun (WGS) entry which is preliminary data.</text>
</comment>
<dbReference type="EMBL" id="CM051399">
    <property type="protein sequence ID" value="KAJ4717418.1"/>
    <property type="molecule type" value="Genomic_DNA"/>
</dbReference>
<protein>
    <submittedName>
        <fullName evidence="1">Protein ROOT PRIMORDIUM DEFECTIVE 1-like</fullName>
    </submittedName>
</protein>
<proteinExistence type="predicted"/>
<organism evidence="1 2">
    <name type="scientific">Melia azedarach</name>
    <name type="common">Chinaberry tree</name>
    <dbReference type="NCBI Taxonomy" id="155640"/>
    <lineage>
        <taxon>Eukaryota</taxon>
        <taxon>Viridiplantae</taxon>
        <taxon>Streptophyta</taxon>
        <taxon>Embryophyta</taxon>
        <taxon>Tracheophyta</taxon>
        <taxon>Spermatophyta</taxon>
        <taxon>Magnoliopsida</taxon>
        <taxon>eudicotyledons</taxon>
        <taxon>Gunneridae</taxon>
        <taxon>Pentapetalae</taxon>
        <taxon>rosids</taxon>
        <taxon>malvids</taxon>
        <taxon>Sapindales</taxon>
        <taxon>Meliaceae</taxon>
        <taxon>Melia</taxon>
    </lineage>
</organism>
<evidence type="ECO:0000313" key="1">
    <source>
        <dbReference type="EMBL" id="KAJ4717418.1"/>
    </source>
</evidence>
<dbReference type="Proteomes" id="UP001164539">
    <property type="component" value="Chromosome 6"/>
</dbReference>
<name>A0ACC1Y1W4_MELAZ</name>
<accession>A0ACC1Y1W4</accession>
<sequence length="426" mass="49399">MIPISTPPLSAKLPQRFHHFRTFINRRVKWVRDAFLDTAVSKEKDLKQIFSFKNQIVSSPNKSLPLSALSPLKPQLDLPTTAIKFFQKYPSLFTQFQPCPSLPLHVKLTPEAVCLHKEELEIHGLRTQQDDAVKRLAKFLMLTNARKLPLHIINRFKFDLGLPYNYVTSLLTDYPDYFQVCEIEDRVTNKGTLALELISWRKELAVPEMKRRACNGDLSSLKKGMCMRFSMNFPRGFDLEKRVKNWVEEWQELPYVSAYENAFHLAPSSDLAEKWAVAVLHELLWLLVSKKTERENLFCLGDYLGFGDRFKKALVHHPGIFYVSNKIRTQTVVLREAYRKDFLVEKHPLMGMRHRYIHLMNKSKDRGKRVGVVAFGSKSKRNVNLSNQKIRKEGNKYDLGDEEDSNRLSGSETEDVGSHEAMKMEV</sequence>
<reference evidence="1 2" key="1">
    <citation type="journal article" date="2023" name="Science">
        <title>Complex scaffold remodeling in plant triterpene biosynthesis.</title>
        <authorList>
            <person name="De La Pena R."/>
            <person name="Hodgson H."/>
            <person name="Liu J.C."/>
            <person name="Stephenson M.J."/>
            <person name="Martin A.C."/>
            <person name="Owen C."/>
            <person name="Harkess A."/>
            <person name="Leebens-Mack J."/>
            <person name="Jimenez L.E."/>
            <person name="Osbourn A."/>
            <person name="Sattely E.S."/>
        </authorList>
    </citation>
    <scope>NUCLEOTIDE SEQUENCE [LARGE SCALE GENOMIC DNA]</scope>
    <source>
        <strain evidence="2">cv. JPN11</strain>
        <tissue evidence="1">Leaf</tissue>
    </source>
</reference>
<evidence type="ECO:0000313" key="2">
    <source>
        <dbReference type="Proteomes" id="UP001164539"/>
    </source>
</evidence>
<gene>
    <name evidence="1" type="ORF">OWV82_012305</name>
</gene>
<keyword evidence="2" id="KW-1185">Reference proteome</keyword>